<name>A0A0E9XNC9_ANGAN</name>
<organism evidence="1">
    <name type="scientific">Anguilla anguilla</name>
    <name type="common">European freshwater eel</name>
    <name type="synonym">Muraena anguilla</name>
    <dbReference type="NCBI Taxonomy" id="7936"/>
    <lineage>
        <taxon>Eukaryota</taxon>
        <taxon>Metazoa</taxon>
        <taxon>Chordata</taxon>
        <taxon>Craniata</taxon>
        <taxon>Vertebrata</taxon>
        <taxon>Euteleostomi</taxon>
        <taxon>Actinopterygii</taxon>
        <taxon>Neopterygii</taxon>
        <taxon>Teleostei</taxon>
        <taxon>Anguilliformes</taxon>
        <taxon>Anguillidae</taxon>
        <taxon>Anguilla</taxon>
    </lineage>
</organism>
<evidence type="ECO:0000313" key="1">
    <source>
        <dbReference type="EMBL" id="JAI03917.1"/>
    </source>
</evidence>
<protein>
    <submittedName>
        <fullName evidence="1">Uncharacterized protein</fullName>
    </submittedName>
</protein>
<dbReference type="AlphaFoldDB" id="A0A0E9XNC9"/>
<sequence length="38" mass="4293">MNVKTHQSIVWLPSVTLGFPTSAQAHQLTFIGYPFIDF</sequence>
<proteinExistence type="predicted"/>
<reference evidence="1" key="1">
    <citation type="submission" date="2014-11" db="EMBL/GenBank/DDBJ databases">
        <authorList>
            <person name="Amaro Gonzalez C."/>
        </authorList>
    </citation>
    <scope>NUCLEOTIDE SEQUENCE</scope>
</reference>
<accession>A0A0E9XNC9</accession>
<reference evidence="1" key="2">
    <citation type="journal article" date="2015" name="Fish Shellfish Immunol.">
        <title>Early steps in the European eel (Anguilla anguilla)-Vibrio vulnificus interaction in the gills: Role of the RtxA13 toxin.</title>
        <authorList>
            <person name="Callol A."/>
            <person name="Pajuelo D."/>
            <person name="Ebbesson L."/>
            <person name="Teles M."/>
            <person name="MacKenzie S."/>
            <person name="Amaro C."/>
        </authorList>
    </citation>
    <scope>NUCLEOTIDE SEQUENCE</scope>
</reference>
<dbReference type="EMBL" id="GBXM01004661">
    <property type="protein sequence ID" value="JAI03917.1"/>
    <property type="molecule type" value="Transcribed_RNA"/>
</dbReference>